<evidence type="ECO:0000313" key="2">
    <source>
        <dbReference type="Proteomes" id="UP000250266"/>
    </source>
</evidence>
<accession>A0A8E2EIS6</accession>
<organism evidence="1 2">
    <name type="scientific">Lepidopterella palustris CBS 459.81</name>
    <dbReference type="NCBI Taxonomy" id="1314670"/>
    <lineage>
        <taxon>Eukaryota</taxon>
        <taxon>Fungi</taxon>
        <taxon>Dikarya</taxon>
        <taxon>Ascomycota</taxon>
        <taxon>Pezizomycotina</taxon>
        <taxon>Dothideomycetes</taxon>
        <taxon>Pleosporomycetidae</taxon>
        <taxon>Mytilinidiales</taxon>
        <taxon>Argynnaceae</taxon>
        <taxon>Lepidopterella</taxon>
    </lineage>
</organism>
<keyword evidence="2" id="KW-1185">Reference proteome</keyword>
<gene>
    <name evidence="1" type="ORF">K432DRAFT_378310</name>
</gene>
<protein>
    <recommendedName>
        <fullName evidence="3">F-box domain-containing protein</fullName>
    </recommendedName>
</protein>
<reference evidence="1 2" key="1">
    <citation type="journal article" date="2016" name="Nat. Commun.">
        <title>Ectomycorrhizal ecology is imprinted in the genome of the dominant symbiotic fungus Cenococcum geophilum.</title>
        <authorList>
            <consortium name="DOE Joint Genome Institute"/>
            <person name="Peter M."/>
            <person name="Kohler A."/>
            <person name="Ohm R.A."/>
            <person name="Kuo A."/>
            <person name="Krutzmann J."/>
            <person name="Morin E."/>
            <person name="Arend M."/>
            <person name="Barry K.W."/>
            <person name="Binder M."/>
            <person name="Choi C."/>
            <person name="Clum A."/>
            <person name="Copeland A."/>
            <person name="Grisel N."/>
            <person name="Haridas S."/>
            <person name="Kipfer T."/>
            <person name="LaButti K."/>
            <person name="Lindquist E."/>
            <person name="Lipzen A."/>
            <person name="Maire R."/>
            <person name="Meier B."/>
            <person name="Mihaltcheva S."/>
            <person name="Molinier V."/>
            <person name="Murat C."/>
            <person name="Poggeler S."/>
            <person name="Quandt C.A."/>
            <person name="Sperisen C."/>
            <person name="Tritt A."/>
            <person name="Tisserant E."/>
            <person name="Crous P.W."/>
            <person name="Henrissat B."/>
            <person name="Nehls U."/>
            <person name="Egli S."/>
            <person name="Spatafora J.W."/>
            <person name="Grigoriev I.V."/>
            <person name="Martin F.M."/>
        </authorList>
    </citation>
    <scope>NUCLEOTIDE SEQUENCE [LARGE SCALE GENOMIC DNA]</scope>
    <source>
        <strain evidence="1 2">CBS 459.81</strain>
    </source>
</reference>
<evidence type="ECO:0008006" key="3">
    <source>
        <dbReference type="Google" id="ProtNLM"/>
    </source>
</evidence>
<name>A0A8E2EIS6_9PEZI</name>
<dbReference type="Proteomes" id="UP000250266">
    <property type="component" value="Unassembled WGS sequence"/>
</dbReference>
<dbReference type="OrthoDB" id="3759773at2759"/>
<sequence length="474" mass="54229">MSSAHKELELLPTETLSHCFSYLRFSKPDIKNLRLVSRRCAAVSSPFLIQSACVYISSNSLSRFEELCQHPVFRKSIKSVQINVSYYDAKLAEDLGTFGAHCGAILFRNLEVHDRFRVFRNSVKFDIGPLWPVPDEWRRAVEVDVEAVGTAKQKFLLRMLREYGKLYEDQEQVRLEGAHIRRITSALQQLTNLSSIIIDDNPHWRLGRQKQQQQFQEEGLTRMCLAPSAWKGSFITAPITSPPVEIIPSLFHALAETSIRPSTFAIILTPPHDLRCLQLTPSHRDAIKTVLSHSQHLTCAITSWARKDSLAEDNNRPHDEMLALGSLTTAFFASPNLVTLNLSFGEYPVFYERPQISLAELLPLDAPWPRLRNLSLRYVPAVLEELCVLVDAQRGTLEKFEGYCVWLLSETWPRVLDVLRGFERLKEVSLKYPKGGEFGDGRRLYRQIPEERIVEYVMRKQDANPLIGWTVTPL</sequence>
<dbReference type="AlphaFoldDB" id="A0A8E2EIS6"/>
<dbReference type="EMBL" id="KV744831">
    <property type="protein sequence ID" value="OCK84760.1"/>
    <property type="molecule type" value="Genomic_DNA"/>
</dbReference>
<proteinExistence type="predicted"/>
<evidence type="ECO:0000313" key="1">
    <source>
        <dbReference type="EMBL" id="OCK84760.1"/>
    </source>
</evidence>